<dbReference type="PANTHER" id="PTHR37418">
    <property type="entry name" value="3-KETO-5-AMINOHEXANOATE CLEAVAGE ENZYME-RELATED"/>
    <property type="match status" value="1"/>
</dbReference>
<evidence type="ECO:0000256" key="1">
    <source>
        <dbReference type="ARBA" id="ARBA00001947"/>
    </source>
</evidence>
<dbReference type="InterPro" id="IPR013785">
    <property type="entry name" value="Aldolase_TIM"/>
</dbReference>
<comment type="cofactor">
    <cofactor evidence="1">
        <name>Zn(2+)</name>
        <dbReference type="ChEBI" id="CHEBI:29105"/>
    </cofactor>
</comment>
<gene>
    <name evidence="5" type="ORF">IBL26_00770</name>
</gene>
<organism evidence="5 6">
    <name type="scientific">Teichococcus aerophilus</name>
    <dbReference type="NCBI Taxonomy" id="1224513"/>
    <lineage>
        <taxon>Bacteria</taxon>
        <taxon>Pseudomonadati</taxon>
        <taxon>Pseudomonadota</taxon>
        <taxon>Alphaproteobacteria</taxon>
        <taxon>Acetobacterales</taxon>
        <taxon>Roseomonadaceae</taxon>
        <taxon>Roseomonas</taxon>
    </lineage>
</organism>
<name>A0ABR7RGB7_9PROT</name>
<dbReference type="PANTHER" id="PTHR37418:SF2">
    <property type="entry name" value="3-KETO-5-AMINOHEXANOATE CLEAVAGE ENZYME"/>
    <property type="match status" value="1"/>
</dbReference>
<keyword evidence="3" id="KW-0479">Metal-binding</keyword>
<evidence type="ECO:0000256" key="3">
    <source>
        <dbReference type="ARBA" id="ARBA00022723"/>
    </source>
</evidence>
<protein>
    <submittedName>
        <fullName evidence="5">3-keto-5-aminohexanoate cleavage protein</fullName>
    </submittedName>
</protein>
<keyword evidence="6" id="KW-1185">Reference proteome</keyword>
<proteinExistence type="predicted"/>
<dbReference type="Gene3D" id="3.20.20.70">
    <property type="entry name" value="Aldolase class I"/>
    <property type="match status" value="1"/>
</dbReference>
<dbReference type="Pfam" id="PF05853">
    <property type="entry name" value="BKACE"/>
    <property type="match status" value="1"/>
</dbReference>
<evidence type="ECO:0000313" key="5">
    <source>
        <dbReference type="EMBL" id="MBC9205351.1"/>
    </source>
</evidence>
<sequence>MKKIILTCAVTGSAPMTDRHVNVPVTPRQIADQAVDAARAGAAIVHLHVRDPETGAPSMKLELYREVVERIRDSGVDMVLNLTTGPGAVFVPGAENPALPGPGTTLCAPAERIRHVLELKPEICTLDLNTMWFNTRAAINIPAHAAEMARAVQAIGVLPELEVFDSGDIQLAHHLINEGALQSPTLFQIVLGIRFGAISTPASMLHMRSLLPADANWAAFGISAQEYPMLAQALLLGGHVRVGLEDNLYLERGVLAPHNAALVEKAVGLMRLLGAEPATPAEARQILELRVANQA</sequence>
<keyword evidence="4" id="KW-0862">Zinc</keyword>
<accession>A0ABR7RGB7</accession>
<evidence type="ECO:0000256" key="2">
    <source>
        <dbReference type="ARBA" id="ARBA00022679"/>
    </source>
</evidence>
<dbReference type="EMBL" id="JACTVA010000001">
    <property type="protein sequence ID" value="MBC9205351.1"/>
    <property type="molecule type" value="Genomic_DNA"/>
</dbReference>
<reference evidence="5 6" key="1">
    <citation type="journal article" date="2013" name="Int. J. Syst. Evol. Microbiol.">
        <title>Roseomonas aerophila sp. nov., isolated from air.</title>
        <authorList>
            <person name="Kim S.J."/>
            <person name="Weon H.Y."/>
            <person name="Ahn J.H."/>
            <person name="Hong S.B."/>
            <person name="Seok S.J."/>
            <person name="Whang K.S."/>
            <person name="Kwon S.W."/>
        </authorList>
    </citation>
    <scope>NUCLEOTIDE SEQUENCE [LARGE SCALE GENOMIC DNA]</scope>
    <source>
        <strain evidence="5 6">NBRC 108923</strain>
    </source>
</reference>
<evidence type="ECO:0000256" key="4">
    <source>
        <dbReference type="ARBA" id="ARBA00022833"/>
    </source>
</evidence>
<dbReference type="RefSeq" id="WP_187782523.1">
    <property type="nucleotide sequence ID" value="NZ_JACTVA010000001.1"/>
</dbReference>
<evidence type="ECO:0000313" key="6">
    <source>
        <dbReference type="Proteomes" id="UP000626026"/>
    </source>
</evidence>
<keyword evidence="2" id="KW-0808">Transferase</keyword>
<comment type="caution">
    <text evidence="5">The sequence shown here is derived from an EMBL/GenBank/DDBJ whole genome shotgun (WGS) entry which is preliminary data.</text>
</comment>
<dbReference type="Proteomes" id="UP000626026">
    <property type="component" value="Unassembled WGS sequence"/>
</dbReference>
<dbReference type="InterPro" id="IPR008567">
    <property type="entry name" value="BKACE"/>
</dbReference>